<evidence type="ECO:0000313" key="8">
    <source>
        <dbReference type="Proteomes" id="UP000266723"/>
    </source>
</evidence>
<keyword evidence="4 6" id="KW-1133">Transmembrane helix</keyword>
<keyword evidence="8" id="KW-1185">Reference proteome</keyword>
<dbReference type="InterPro" id="IPR001046">
    <property type="entry name" value="NRAMP_fam"/>
</dbReference>
<comment type="similarity">
    <text evidence="2">Belongs to the NRAMP (TC 2.A.55) family.</text>
</comment>
<comment type="caution">
    <text evidence="7">The sequence shown here is derived from an EMBL/GenBank/DDBJ whole genome shotgun (WGS) entry which is preliminary data.</text>
</comment>
<evidence type="ECO:0000313" key="7">
    <source>
        <dbReference type="EMBL" id="KAF3515870.1"/>
    </source>
</evidence>
<feature type="transmembrane region" description="Helical" evidence="6">
    <location>
        <begin position="57"/>
        <end position="80"/>
    </location>
</feature>
<evidence type="ECO:0000256" key="4">
    <source>
        <dbReference type="ARBA" id="ARBA00022989"/>
    </source>
</evidence>
<proteinExistence type="inferred from homology"/>
<dbReference type="EMBL" id="QGKV02001556">
    <property type="protein sequence ID" value="KAF3515870.1"/>
    <property type="molecule type" value="Genomic_DNA"/>
</dbReference>
<feature type="transmembrane region" description="Helical" evidence="6">
    <location>
        <begin position="249"/>
        <end position="270"/>
    </location>
</feature>
<dbReference type="Proteomes" id="UP000266723">
    <property type="component" value="Unassembled WGS sequence"/>
</dbReference>
<dbReference type="PANTHER" id="PTHR11706">
    <property type="entry name" value="SOLUTE CARRIER PROTEIN FAMILY 11 MEMBER"/>
    <property type="match status" value="1"/>
</dbReference>
<organism evidence="7 8">
    <name type="scientific">Brassica cretica</name>
    <name type="common">Mustard</name>
    <dbReference type="NCBI Taxonomy" id="69181"/>
    <lineage>
        <taxon>Eukaryota</taxon>
        <taxon>Viridiplantae</taxon>
        <taxon>Streptophyta</taxon>
        <taxon>Embryophyta</taxon>
        <taxon>Tracheophyta</taxon>
        <taxon>Spermatophyta</taxon>
        <taxon>Magnoliopsida</taxon>
        <taxon>eudicotyledons</taxon>
        <taxon>Gunneridae</taxon>
        <taxon>Pentapetalae</taxon>
        <taxon>rosids</taxon>
        <taxon>malvids</taxon>
        <taxon>Brassicales</taxon>
        <taxon>Brassicaceae</taxon>
        <taxon>Brassiceae</taxon>
        <taxon>Brassica</taxon>
    </lineage>
</organism>
<feature type="transmembrane region" description="Helical" evidence="6">
    <location>
        <begin position="222"/>
        <end position="243"/>
    </location>
</feature>
<gene>
    <name evidence="7" type="ORF">DY000_02058711</name>
</gene>
<dbReference type="PRINTS" id="PR00447">
    <property type="entry name" value="NATRESASSCMP"/>
</dbReference>
<name>A0ABQ7AP63_BRACR</name>
<evidence type="ECO:0000256" key="2">
    <source>
        <dbReference type="ARBA" id="ARBA00009965"/>
    </source>
</evidence>
<feature type="transmembrane region" description="Helical" evidence="6">
    <location>
        <begin position="154"/>
        <end position="172"/>
    </location>
</feature>
<evidence type="ECO:0000256" key="6">
    <source>
        <dbReference type="SAM" id="Phobius"/>
    </source>
</evidence>
<feature type="transmembrane region" description="Helical" evidence="6">
    <location>
        <begin position="113"/>
        <end position="134"/>
    </location>
</feature>
<keyword evidence="5 6" id="KW-0472">Membrane</keyword>
<dbReference type="PANTHER" id="PTHR11706:SF104">
    <property type="entry name" value="METAL TRANSPORTER NRAMP2"/>
    <property type="match status" value="1"/>
</dbReference>
<dbReference type="Pfam" id="PF01566">
    <property type="entry name" value="Nramp"/>
    <property type="match status" value="1"/>
</dbReference>
<evidence type="ECO:0000256" key="5">
    <source>
        <dbReference type="ARBA" id="ARBA00023136"/>
    </source>
</evidence>
<keyword evidence="3 6" id="KW-0812">Transmembrane</keyword>
<protein>
    <submittedName>
        <fullName evidence="7">Uncharacterized protein</fullName>
    </submittedName>
</protein>
<reference evidence="7 8" key="1">
    <citation type="journal article" date="2020" name="BMC Genomics">
        <title>Intraspecific diversification of the crop wild relative Brassica cretica Lam. using demographic model selection.</title>
        <authorList>
            <person name="Kioukis A."/>
            <person name="Michalopoulou V.A."/>
            <person name="Briers L."/>
            <person name="Pirintsos S."/>
            <person name="Studholme D.J."/>
            <person name="Pavlidis P."/>
            <person name="Sarris P.F."/>
        </authorList>
    </citation>
    <scope>NUCLEOTIDE SEQUENCE [LARGE SCALE GENOMIC DNA]</scope>
    <source>
        <strain evidence="8">cv. PFS-1207/04</strain>
    </source>
</reference>
<evidence type="ECO:0000256" key="3">
    <source>
        <dbReference type="ARBA" id="ARBA00022692"/>
    </source>
</evidence>
<sequence length="297" mass="32700">MVGILLPRLSSKTIRQAVGVVGCVIMPHNVFLHSALVQSRQIDPKRKSRVQEALNYYLIESSVALFISFMINLFVTTVFAKGFYGTEKANNIGLVNAGQYLQEKFGGGLLPILYIWGIGLLAAGQSSTITGTYAGQFIMGGFLNLRLKKWMRAVITRSCAIVPTMIVAIVFNTSEASLDVLNEWLNVLQSVQIPFALLPLLTLVSKEEVMGDFKIGPILQRIAWTVAALVMIINGYLLLDFFVSEVNGFMFGVTVCVWTTAYVAFIVYLISHSNFIPSPWSSSSSIELPKRVTVSNS</sequence>
<evidence type="ECO:0000256" key="1">
    <source>
        <dbReference type="ARBA" id="ARBA00004141"/>
    </source>
</evidence>
<comment type="subcellular location">
    <subcellularLocation>
        <location evidence="1">Membrane</location>
        <topology evidence="1">Multi-pass membrane protein</topology>
    </subcellularLocation>
</comment>
<accession>A0ABQ7AP63</accession>
<feature type="transmembrane region" description="Helical" evidence="6">
    <location>
        <begin position="16"/>
        <end position="36"/>
    </location>
</feature>